<dbReference type="Proteomes" id="UP000306102">
    <property type="component" value="Unassembled WGS sequence"/>
</dbReference>
<comment type="caution">
    <text evidence="3">The sequence shown here is derived from an EMBL/GenBank/DDBJ whole genome shotgun (WGS) entry which is preliminary data.</text>
</comment>
<gene>
    <name evidence="3" type="ORF">TEA_017935</name>
</gene>
<evidence type="ECO:0000256" key="1">
    <source>
        <dbReference type="ARBA" id="ARBA00022737"/>
    </source>
</evidence>
<dbReference type="EMBL" id="SDRB02012085">
    <property type="protein sequence ID" value="THF99020.1"/>
    <property type="molecule type" value="Genomic_DNA"/>
</dbReference>
<dbReference type="InterPro" id="IPR011990">
    <property type="entry name" value="TPR-like_helical_dom_sf"/>
</dbReference>
<proteinExistence type="predicted"/>
<name>A0A4S4D961_CAMSN</name>
<dbReference type="InterPro" id="IPR002885">
    <property type="entry name" value="PPR_rpt"/>
</dbReference>
<keyword evidence="4" id="KW-1185">Reference proteome</keyword>
<accession>A0A4S4D961</accession>
<dbReference type="Gene3D" id="1.25.40.10">
    <property type="entry name" value="Tetratricopeptide repeat domain"/>
    <property type="match status" value="3"/>
</dbReference>
<dbReference type="NCBIfam" id="TIGR00756">
    <property type="entry name" value="PPR"/>
    <property type="match status" value="6"/>
</dbReference>
<feature type="repeat" description="PPR" evidence="2">
    <location>
        <begin position="215"/>
        <end position="249"/>
    </location>
</feature>
<feature type="repeat" description="PPR" evidence="2">
    <location>
        <begin position="285"/>
        <end position="315"/>
    </location>
</feature>
<feature type="repeat" description="PPR" evidence="2">
    <location>
        <begin position="180"/>
        <end position="214"/>
    </location>
</feature>
<dbReference type="InterPro" id="IPR051222">
    <property type="entry name" value="PPR/CCM1_RNA-binding"/>
</dbReference>
<feature type="repeat" description="PPR" evidence="2">
    <location>
        <begin position="93"/>
        <end position="127"/>
    </location>
</feature>
<dbReference type="SUPFAM" id="SSF48452">
    <property type="entry name" value="TPR-like"/>
    <property type="match status" value="1"/>
</dbReference>
<keyword evidence="1" id="KW-0677">Repeat</keyword>
<dbReference type="PANTHER" id="PTHR47942">
    <property type="entry name" value="TETRATRICOPEPTIDE REPEAT (TPR)-LIKE SUPERFAMILY PROTEIN-RELATED"/>
    <property type="match status" value="1"/>
</dbReference>
<sequence length="392" mass="44253">MTKMARSADAAVVLRNGVCDHLHKDQFQHGFANLDEYDDALTQFDHMLRMRPLPSTVQFNQLLTSIAKTKHYSTAISLFRKMNLSETEFVKLDKFTLNIVINCLCKLNQVDLGFSILGNLLKLGYEPNITTFNTLINGLCVNAKIASAVKFLDEALALLPIPLLLMSLFKEMSRKRLLPDTVTYTTLIGGLCQTRRPRDALLLLDEMQTHGQIPDPFTYSTLLDGLCNNQLLDEALALFKKLENTGLAPNIVIYSNLIQGMCKTGKLDDARKLYLSISAKGLKPDVRTYNIMINGLCKGRLIDEASELLLKMEEGCSANFYSYNTLVQGFLQNNRIQKALQLLHVMDDRAISVDPCTVTLLVNMLSNDRLDNLSKEMLRAFFWNYFIFQVAT</sequence>
<feature type="repeat" description="PPR" evidence="2">
    <location>
        <begin position="250"/>
        <end position="284"/>
    </location>
</feature>
<evidence type="ECO:0000256" key="2">
    <source>
        <dbReference type="PROSITE-ProRule" id="PRU00708"/>
    </source>
</evidence>
<protein>
    <recommendedName>
        <fullName evidence="5">Pentacotripeptide-repeat region of PRORP domain-containing protein</fullName>
    </recommendedName>
</protein>
<feature type="repeat" description="PPR" evidence="2">
    <location>
        <begin position="319"/>
        <end position="353"/>
    </location>
</feature>
<evidence type="ECO:0000313" key="3">
    <source>
        <dbReference type="EMBL" id="THF99020.1"/>
    </source>
</evidence>
<reference evidence="3 4" key="1">
    <citation type="journal article" date="2018" name="Proc. Natl. Acad. Sci. U.S.A.">
        <title>Draft genome sequence of Camellia sinensis var. sinensis provides insights into the evolution of the tea genome and tea quality.</title>
        <authorList>
            <person name="Wei C."/>
            <person name="Yang H."/>
            <person name="Wang S."/>
            <person name="Zhao J."/>
            <person name="Liu C."/>
            <person name="Gao L."/>
            <person name="Xia E."/>
            <person name="Lu Y."/>
            <person name="Tai Y."/>
            <person name="She G."/>
            <person name="Sun J."/>
            <person name="Cao H."/>
            <person name="Tong W."/>
            <person name="Gao Q."/>
            <person name="Li Y."/>
            <person name="Deng W."/>
            <person name="Jiang X."/>
            <person name="Wang W."/>
            <person name="Chen Q."/>
            <person name="Zhang S."/>
            <person name="Li H."/>
            <person name="Wu J."/>
            <person name="Wang P."/>
            <person name="Li P."/>
            <person name="Shi C."/>
            <person name="Zheng F."/>
            <person name="Jian J."/>
            <person name="Huang B."/>
            <person name="Shan D."/>
            <person name="Shi M."/>
            <person name="Fang C."/>
            <person name="Yue Y."/>
            <person name="Li F."/>
            <person name="Li D."/>
            <person name="Wei S."/>
            <person name="Han B."/>
            <person name="Jiang C."/>
            <person name="Yin Y."/>
            <person name="Xia T."/>
            <person name="Zhang Z."/>
            <person name="Bennetzen J.L."/>
            <person name="Zhao S."/>
            <person name="Wan X."/>
        </authorList>
    </citation>
    <scope>NUCLEOTIDE SEQUENCE [LARGE SCALE GENOMIC DNA]</scope>
    <source>
        <strain evidence="4">cv. Shuchazao</strain>
        <tissue evidence="3">Leaf</tissue>
    </source>
</reference>
<dbReference type="PANTHER" id="PTHR47942:SF16">
    <property type="entry name" value="PENTATRICOPEPTIDE REPEAT DOMAIN CONTAINING PROTEIN-RELATED"/>
    <property type="match status" value="1"/>
</dbReference>
<dbReference type="Pfam" id="PF13041">
    <property type="entry name" value="PPR_2"/>
    <property type="match status" value="4"/>
</dbReference>
<dbReference type="PROSITE" id="PS51375">
    <property type="entry name" value="PPR"/>
    <property type="match status" value="6"/>
</dbReference>
<evidence type="ECO:0000313" key="4">
    <source>
        <dbReference type="Proteomes" id="UP000306102"/>
    </source>
</evidence>
<organism evidence="3 4">
    <name type="scientific">Camellia sinensis var. sinensis</name>
    <name type="common">China tea</name>
    <dbReference type="NCBI Taxonomy" id="542762"/>
    <lineage>
        <taxon>Eukaryota</taxon>
        <taxon>Viridiplantae</taxon>
        <taxon>Streptophyta</taxon>
        <taxon>Embryophyta</taxon>
        <taxon>Tracheophyta</taxon>
        <taxon>Spermatophyta</taxon>
        <taxon>Magnoliopsida</taxon>
        <taxon>eudicotyledons</taxon>
        <taxon>Gunneridae</taxon>
        <taxon>Pentapetalae</taxon>
        <taxon>asterids</taxon>
        <taxon>Ericales</taxon>
        <taxon>Theaceae</taxon>
        <taxon>Camellia</taxon>
    </lineage>
</organism>
<evidence type="ECO:0008006" key="5">
    <source>
        <dbReference type="Google" id="ProtNLM"/>
    </source>
</evidence>
<dbReference type="AlphaFoldDB" id="A0A4S4D961"/>